<dbReference type="InterPro" id="IPR039421">
    <property type="entry name" value="Type_1_exporter"/>
</dbReference>
<dbReference type="GO" id="GO:0005524">
    <property type="term" value="F:ATP binding"/>
    <property type="evidence" value="ECO:0007669"/>
    <property type="project" value="UniProtKB-KW"/>
</dbReference>
<dbReference type="GO" id="GO:0005886">
    <property type="term" value="C:plasma membrane"/>
    <property type="evidence" value="ECO:0007669"/>
    <property type="project" value="UniProtKB-SubCell"/>
</dbReference>
<keyword evidence="4" id="KW-0812">Transmembrane</keyword>
<dbReference type="GO" id="GO:0015421">
    <property type="term" value="F:ABC-type oligopeptide transporter activity"/>
    <property type="evidence" value="ECO:0007669"/>
    <property type="project" value="TreeGrafter"/>
</dbReference>
<dbReference type="SUPFAM" id="SSF52540">
    <property type="entry name" value="P-loop containing nucleoside triphosphate hydrolases"/>
    <property type="match status" value="1"/>
</dbReference>
<dbReference type="InterPro" id="IPR017871">
    <property type="entry name" value="ABC_transporter-like_CS"/>
</dbReference>
<dbReference type="SUPFAM" id="SSF90123">
    <property type="entry name" value="ABC transporter transmembrane region"/>
    <property type="match status" value="1"/>
</dbReference>
<evidence type="ECO:0000256" key="5">
    <source>
        <dbReference type="ARBA" id="ARBA00022741"/>
    </source>
</evidence>
<dbReference type="PANTHER" id="PTHR43394">
    <property type="entry name" value="ATP-DEPENDENT PERMEASE MDL1, MITOCHONDRIAL"/>
    <property type="match status" value="1"/>
</dbReference>
<dbReference type="InterPro" id="IPR003593">
    <property type="entry name" value="AAA+_ATPase"/>
</dbReference>
<evidence type="ECO:0008006" key="10">
    <source>
        <dbReference type="Google" id="ProtNLM"/>
    </source>
</evidence>
<dbReference type="AlphaFoldDB" id="A0A7R8ZS53"/>
<keyword evidence="6" id="KW-0067">ATP-binding</keyword>
<keyword evidence="5" id="KW-0547">Nucleotide-binding</keyword>
<dbReference type="Gene3D" id="3.40.50.300">
    <property type="entry name" value="P-loop containing nucleotide triphosphate hydrolases"/>
    <property type="match status" value="1"/>
</dbReference>
<keyword evidence="7" id="KW-1133">Transmembrane helix</keyword>
<dbReference type="PANTHER" id="PTHR43394:SF1">
    <property type="entry name" value="ATP-BINDING CASSETTE SUB-FAMILY B MEMBER 10, MITOCHONDRIAL"/>
    <property type="match status" value="1"/>
</dbReference>
<gene>
    <name evidence="9" type="ORF">CTOB1V02_LOCUS12784</name>
</gene>
<protein>
    <recommendedName>
        <fullName evidence="10">ABC transporter ATP-binding protein</fullName>
    </recommendedName>
</protein>
<evidence type="ECO:0000256" key="1">
    <source>
        <dbReference type="ARBA" id="ARBA00004651"/>
    </source>
</evidence>
<dbReference type="InterPro" id="IPR003439">
    <property type="entry name" value="ABC_transporter-like_ATP-bd"/>
</dbReference>
<evidence type="ECO:0000256" key="2">
    <source>
        <dbReference type="ARBA" id="ARBA00022448"/>
    </source>
</evidence>
<dbReference type="FunFam" id="3.40.50.300:FF:000221">
    <property type="entry name" value="Multidrug ABC transporter ATP-binding protein"/>
    <property type="match status" value="1"/>
</dbReference>
<dbReference type="SMART" id="SM00382">
    <property type="entry name" value="AAA"/>
    <property type="match status" value="1"/>
</dbReference>
<evidence type="ECO:0000256" key="8">
    <source>
        <dbReference type="ARBA" id="ARBA00023136"/>
    </source>
</evidence>
<dbReference type="InterPro" id="IPR011527">
    <property type="entry name" value="ABC1_TM_dom"/>
</dbReference>
<accession>A0A7R8ZS53</accession>
<dbReference type="InterPro" id="IPR036640">
    <property type="entry name" value="ABC1_TM_sf"/>
</dbReference>
<dbReference type="Pfam" id="PF00005">
    <property type="entry name" value="ABC_tran"/>
    <property type="match status" value="1"/>
</dbReference>
<dbReference type="PROSITE" id="PS50929">
    <property type="entry name" value="ABC_TM1F"/>
    <property type="match status" value="1"/>
</dbReference>
<evidence type="ECO:0000256" key="3">
    <source>
        <dbReference type="ARBA" id="ARBA00022475"/>
    </source>
</evidence>
<reference evidence="9" key="1">
    <citation type="submission" date="2020-11" db="EMBL/GenBank/DDBJ databases">
        <authorList>
            <person name="Tran Van P."/>
        </authorList>
    </citation>
    <scope>NUCLEOTIDE SEQUENCE</scope>
</reference>
<sequence length="581" mass="64082">MFRPADRENLRWFWDNYLKSKSPWLILVLGMVTAQGIVYQQFLSLTENGLRVIFDEGSASQLAWVCGFVFLLFAIRALLSYVTPRLSAWLAADAVLKMRRDLISHLLTLDLAFFEKTNSGEIILRLVNQVDGLSRFVGQSSVNAARDFVTIIIVSGYLVYKSPILFATAIIVIPAIAVMMQVVSHRIKEIQANAEQALGAYMTGIEEMSNGMRTVKISGQEPREQDRLFKASFGIRNLMIRLQSVQALAMPTIDVAAAFVYVLVIGGGGMMVLDPKGNFDAADLITFLLGLVILFDPLRLLAGFFAQLQASLVQLNSIRSLHNTQPSIRDHDGAKDEFDPTGDIVFDDVTFSYDPKHALFDGLDLTLRGCRTTAIVGATGSGKTTVLSLMTRLYNVGSGKITISGTPIEDIKVRSLRDSFSVVAQDIVIFNDTIFENIRYVRPDATDEEVWAAAEAAEIAELMRRRGNAPLGPKGSQLSGGQKQRIGIARAFLRSAPIVLLDEATSALDQQTEEKVQTALKRLSEGRTTIMVAHRLSSVVSADHIYVLDAGKVVEEGNHQALMAQEGLYCAMFRSQKKNYD</sequence>
<evidence type="ECO:0000256" key="6">
    <source>
        <dbReference type="ARBA" id="ARBA00022840"/>
    </source>
</evidence>
<dbReference type="Pfam" id="PF00664">
    <property type="entry name" value="ABC_membrane"/>
    <property type="match status" value="1"/>
</dbReference>
<evidence type="ECO:0000256" key="7">
    <source>
        <dbReference type="ARBA" id="ARBA00022989"/>
    </source>
</evidence>
<proteinExistence type="predicted"/>
<comment type="subcellular location">
    <subcellularLocation>
        <location evidence="1">Cell membrane</location>
        <topology evidence="1">Multi-pass membrane protein</topology>
    </subcellularLocation>
</comment>
<dbReference type="InterPro" id="IPR027417">
    <property type="entry name" value="P-loop_NTPase"/>
</dbReference>
<evidence type="ECO:0000313" key="9">
    <source>
        <dbReference type="EMBL" id="CAD7234968.1"/>
    </source>
</evidence>
<dbReference type="PROSITE" id="PS50893">
    <property type="entry name" value="ABC_TRANSPORTER_2"/>
    <property type="match status" value="1"/>
</dbReference>
<dbReference type="CDD" id="cd18552">
    <property type="entry name" value="ABC_6TM_MsbA_like"/>
    <property type="match status" value="1"/>
</dbReference>
<dbReference type="GO" id="GO:0016887">
    <property type="term" value="F:ATP hydrolysis activity"/>
    <property type="evidence" value="ECO:0007669"/>
    <property type="project" value="InterPro"/>
</dbReference>
<name>A0A7R8ZS53_9CRUS</name>
<organism evidence="9">
    <name type="scientific">Cyprideis torosa</name>
    <dbReference type="NCBI Taxonomy" id="163714"/>
    <lineage>
        <taxon>Eukaryota</taxon>
        <taxon>Metazoa</taxon>
        <taxon>Ecdysozoa</taxon>
        <taxon>Arthropoda</taxon>
        <taxon>Crustacea</taxon>
        <taxon>Oligostraca</taxon>
        <taxon>Ostracoda</taxon>
        <taxon>Podocopa</taxon>
        <taxon>Podocopida</taxon>
        <taxon>Cytherocopina</taxon>
        <taxon>Cytheroidea</taxon>
        <taxon>Cytherideidae</taxon>
        <taxon>Cyprideis</taxon>
    </lineage>
</organism>
<evidence type="ECO:0000256" key="4">
    <source>
        <dbReference type="ARBA" id="ARBA00022692"/>
    </source>
</evidence>
<dbReference type="Gene3D" id="1.20.1560.10">
    <property type="entry name" value="ABC transporter type 1, transmembrane domain"/>
    <property type="match status" value="1"/>
</dbReference>
<dbReference type="OrthoDB" id="6500128at2759"/>
<keyword evidence="2" id="KW-0813">Transport</keyword>
<dbReference type="PROSITE" id="PS00211">
    <property type="entry name" value="ABC_TRANSPORTER_1"/>
    <property type="match status" value="1"/>
</dbReference>
<keyword evidence="8" id="KW-0472">Membrane</keyword>
<keyword evidence="3" id="KW-1003">Cell membrane</keyword>
<dbReference type="EMBL" id="OB670630">
    <property type="protein sequence ID" value="CAD7234968.1"/>
    <property type="molecule type" value="Genomic_DNA"/>
</dbReference>